<dbReference type="InterPro" id="IPR019403">
    <property type="entry name" value="Mediator_Med19_met"/>
</dbReference>
<proteinExistence type="inferred from homology"/>
<keyword evidence="3 6" id="KW-0805">Transcription regulation</keyword>
<evidence type="ECO:0000313" key="8">
    <source>
        <dbReference type="WBParaSite" id="MCU_002037-RA"/>
    </source>
</evidence>
<sequence length="307" mass="32474">MSFMSSSPINQPPSQTWINKIKIVGSGHNRSVAQCEPFYLLDSDWATPDAPLTGAKNLIEHYGLKTAYQKFFRGNLKDELSGFLPNLSGNVNMPASVDDSGLTGLIERPPIRGKELTPFPASQLDAAVRLHHGPLPKEYMALFMAAPANNSSGVGAVDPTTGAHDRAPAIPPTRKRRRDVHRATSGGVASATPVGPSAATALLLRNQHHQHPPVASAAAAVAPHSGPPPPPSQNAAAAAPPKSTSGYFATPPPAAVRRSTEDFSFMSAGGPSSVESPGGGIDFDDEMRRKRRKKEKKSGSGRKDRTD</sequence>
<comment type="subunit">
    <text evidence="6">Component of the Mediator complex.</text>
</comment>
<dbReference type="PANTHER" id="PTHR22536">
    <property type="entry name" value="LUNG CANCER METASTASIS-RELATED LCMR1 PROTEIN"/>
    <property type="match status" value="1"/>
</dbReference>
<dbReference type="GO" id="GO:0045944">
    <property type="term" value="P:positive regulation of transcription by RNA polymerase II"/>
    <property type="evidence" value="ECO:0007669"/>
    <property type="project" value="TreeGrafter"/>
</dbReference>
<keyword evidence="6" id="KW-0010">Activator</keyword>
<feature type="region of interest" description="Disordered" evidence="7">
    <location>
        <begin position="159"/>
        <end position="194"/>
    </location>
</feature>
<protein>
    <recommendedName>
        <fullName evidence="6">Mediator of RNA polymerase II transcription subunit 19</fullName>
    </recommendedName>
    <alternativeName>
        <fullName evidence="6">Mediator complex subunit 19</fullName>
    </alternativeName>
</protein>
<comment type="similarity">
    <text evidence="2 6">Belongs to the Mediator complex subunit 19 family.</text>
</comment>
<dbReference type="GO" id="GO:0003712">
    <property type="term" value="F:transcription coregulator activity"/>
    <property type="evidence" value="ECO:0007669"/>
    <property type="project" value="InterPro"/>
</dbReference>
<organism evidence="8">
    <name type="scientific">Mesocestoides corti</name>
    <name type="common">Flatworm</name>
    <dbReference type="NCBI Taxonomy" id="53468"/>
    <lineage>
        <taxon>Eukaryota</taxon>
        <taxon>Metazoa</taxon>
        <taxon>Spiralia</taxon>
        <taxon>Lophotrochozoa</taxon>
        <taxon>Platyhelminthes</taxon>
        <taxon>Cestoda</taxon>
        <taxon>Eucestoda</taxon>
        <taxon>Cyclophyllidea</taxon>
        <taxon>Mesocestoididae</taxon>
        <taxon>Mesocestoides</taxon>
    </lineage>
</organism>
<evidence type="ECO:0000256" key="1">
    <source>
        <dbReference type="ARBA" id="ARBA00004123"/>
    </source>
</evidence>
<dbReference type="WBParaSite" id="MCU_002037-RA">
    <property type="protein sequence ID" value="MCU_002037-RA"/>
    <property type="gene ID" value="MCU_002037"/>
</dbReference>
<evidence type="ECO:0000256" key="7">
    <source>
        <dbReference type="SAM" id="MobiDB-lite"/>
    </source>
</evidence>
<evidence type="ECO:0000256" key="6">
    <source>
        <dbReference type="RuleBase" id="RU364151"/>
    </source>
</evidence>
<feature type="compositionally biased region" description="Low complexity" evidence="7">
    <location>
        <begin position="212"/>
        <end position="224"/>
    </location>
</feature>
<keyword evidence="5 6" id="KW-0539">Nucleus</keyword>
<dbReference type="AlphaFoldDB" id="A0A5K3EQY9"/>
<feature type="compositionally biased region" description="Basic and acidic residues" evidence="7">
    <location>
        <begin position="297"/>
        <end position="307"/>
    </location>
</feature>
<dbReference type="GO" id="GO:0016592">
    <property type="term" value="C:mediator complex"/>
    <property type="evidence" value="ECO:0007669"/>
    <property type="project" value="InterPro"/>
</dbReference>
<keyword evidence="4 6" id="KW-0804">Transcription</keyword>
<evidence type="ECO:0000256" key="3">
    <source>
        <dbReference type="ARBA" id="ARBA00023015"/>
    </source>
</evidence>
<comment type="function">
    <text evidence="6">Component of the Mediator complex, a coactivator involved in the regulated transcription of nearly all RNA polymerase II-dependent genes. Mediator functions as a bridge to convey information from gene-specific regulatory proteins to the basal RNA polymerase II transcription machinery. Mediator is recruited to promoters by direct interactions with regulatory proteins and serves as a scaffold for the assembly of a functional preinitiation complex with RNA polymerase II and the general transcription factors.</text>
</comment>
<feature type="region of interest" description="Disordered" evidence="7">
    <location>
        <begin position="209"/>
        <end position="307"/>
    </location>
</feature>
<evidence type="ECO:0000256" key="4">
    <source>
        <dbReference type="ARBA" id="ARBA00023163"/>
    </source>
</evidence>
<dbReference type="Pfam" id="PF10278">
    <property type="entry name" value="Med19"/>
    <property type="match status" value="1"/>
</dbReference>
<evidence type="ECO:0000256" key="5">
    <source>
        <dbReference type="ARBA" id="ARBA00023242"/>
    </source>
</evidence>
<gene>
    <name evidence="6" type="primary">MED19</name>
</gene>
<name>A0A5K3EQY9_MESCO</name>
<feature type="compositionally biased region" description="Low complexity" evidence="7">
    <location>
        <begin position="267"/>
        <end position="276"/>
    </location>
</feature>
<evidence type="ECO:0000256" key="2">
    <source>
        <dbReference type="ARBA" id="ARBA00009259"/>
    </source>
</evidence>
<comment type="subcellular location">
    <subcellularLocation>
        <location evidence="1 6">Nucleus</location>
    </subcellularLocation>
</comment>
<accession>A0A5K3EQY9</accession>
<reference evidence="8" key="1">
    <citation type="submission" date="2019-11" db="UniProtKB">
        <authorList>
            <consortium name="WormBaseParasite"/>
        </authorList>
    </citation>
    <scope>IDENTIFICATION</scope>
</reference>
<dbReference type="PANTHER" id="PTHR22536:SF1">
    <property type="entry name" value="MEDIATOR OF RNA POLYMERASE II TRANSCRIPTION SUBUNIT 19"/>
    <property type="match status" value="1"/>
</dbReference>